<dbReference type="Proteomes" id="UP000282741">
    <property type="component" value="Chromosome"/>
</dbReference>
<proteinExistence type="predicted"/>
<sequence>MSDLDAGYDFTGLTQAQEWLICLQGWHVGKKYPDGSPWPQPSKRTVKKLIDRGLVVERKVDMPVRGGFVMVTEYEVPLAVHLAYCMSQ</sequence>
<dbReference type="EMBL" id="CP024172">
    <property type="protein sequence ID" value="AZW19167.1"/>
    <property type="molecule type" value="Genomic_DNA"/>
</dbReference>
<dbReference type="AlphaFoldDB" id="A0AAN1VHY9"/>
<dbReference type="RefSeq" id="WP_048940014.1">
    <property type="nucleotide sequence ID" value="NZ_CP012077.1"/>
</dbReference>
<organism evidence="1 2">
    <name type="scientific">Bordetella hinzii</name>
    <dbReference type="NCBI Taxonomy" id="103855"/>
    <lineage>
        <taxon>Bacteria</taxon>
        <taxon>Pseudomonadati</taxon>
        <taxon>Pseudomonadota</taxon>
        <taxon>Betaproteobacteria</taxon>
        <taxon>Burkholderiales</taxon>
        <taxon>Alcaligenaceae</taxon>
        <taxon>Bordetella</taxon>
    </lineage>
</organism>
<evidence type="ECO:0000313" key="1">
    <source>
        <dbReference type="EMBL" id="AZW19167.1"/>
    </source>
</evidence>
<protein>
    <submittedName>
        <fullName evidence="1">Uncharacterized protein</fullName>
    </submittedName>
</protein>
<reference evidence="2" key="1">
    <citation type="submission" date="2017-10" db="EMBL/GenBank/DDBJ databases">
        <title>Whole genome sequencing of various Bordetella species.</title>
        <authorList>
            <person name="Weigand M.R."/>
            <person name="Loparev V."/>
            <person name="Peng Y."/>
            <person name="Bowden K.E."/>
            <person name="Tondella M.L."/>
            <person name="Williams M.M."/>
        </authorList>
    </citation>
    <scope>NUCLEOTIDE SEQUENCE [LARGE SCALE GENOMIC DNA]</scope>
    <source>
        <strain evidence="2">H720</strain>
    </source>
</reference>
<evidence type="ECO:0000313" key="2">
    <source>
        <dbReference type="Proteomes" id="UP000282741"/>
    </source>
</evidence>
<gene>
    <name evidence="1" type="ORF">CS347_21605</name>
</gene>
<name>A0AAN1VHY9_9BORD</name>
<accession>A0AAN1VHY9</accession>